<proteinExistence type="predicted"/>
<feature type="non-terminal residue" evidence="1">
    <location>
        <position position="1"/>
    </location>
</feature>
<dbReference type="OrthoDB" id="9333799at2759"/>
<name>A0A7L3L4K9_9CHAR</name>
<sequence length="80" mass="9342">AQEKHEHIRELYKLLIIQGVDILSAVQQLNYLSVSVKHLKQELARLECDSINWSSKADKYVEELSQHVQHCNTQEELNEV</sequence>
<organism evidence="1 2">
    <name type="scientific">Turnix velox</name>
    <name type="common">Little buttonquail</name>
    <dbReference type="NCBI Taxonomy" id="2529409"/>
    <lineage>
        <taxon>Eukaryota</taxon>
        <taxon>Metazoa</taxon>
        <taxon>Chordata</taxon>
        <taxon>Craniata</taxon>
        <taxon>Vertebrata</taxon>
        <taxon>Euteleostomi</taxon>
        <taxon>Archelosauria</taxon>
        <taxon>Archosauria</taxon>
        <taxon>Dinosauria</taxon>
        <taxon>Saurischia</taxon>
        <taxon>Theropoda</taxon>
        <taxon>Coelurosauria</taxon>
        <taxon>Aves</taxon>
        <taxon>Neognathae</taxon>
        <taxon>Neoaves</taxon>
        <taxon>Charadriiformes</taxon>
        <taxon>Turnicidae</taxon>
        <taxon>Turnix</taxon>
    </lineage>
</organism>
<keyword evidence="2" id="KW-1185">Reference proteome</keyword>
<evidence type="ECO:0000313" key="1">
    <source>
        <dbReference type="EMBL" id="NXU48985.1"/>
    </source>
</evidence>
<dbReference type="EMBL" id="VZTY01005491">
    <property type="protein sequence ID" value="NXU48985.1"/>
    <property type="molecule type" value="Genomic_DNA"/>
</dbReference>
<dbReference type="Proteomes" id="UP000582182">
    <property type="component" value="Unassembled WGS sequence"/>
</dbReference>
<protein>
    <submittedName>
        <fullName evidence="1">CC141 protein</fullName>
    </submittedName>
</protein>
<reference evidence="1 2" key="1">
    <citation type="submission" date="2019-09" db="EMBL/GenBank/DDBJ databases">
        <title>Bird 10,000 Genomes (B10K) Project - Family phase.</title>
        <authorList>
            <person name="Zhang G."/>
        </authorList>
    </citation>
    <scope>NUCLEOTIDE SEQUENCE [LARGE SCALE GENOMIC DNA]</scope>
    <source>
        <strain evidence="1">B10K-DU-029-46</strain>
    </source>
</reference>
<feature type="non-terminal residue" evidence="1">
    <location>
        <position position="80"/>
    </location>
</feature>
<dbReference type="AlphaFoldDB" id="A0A7L3L4K9"/>
<accession>A0A7L3L4K9</accession>
<comment type="caution">
    <text evidence="1">The sequence shown here is derived from an EMBL/GenBank/DDBJ whole genome shotgun (WGS) entry which is preliminary data.</text>
</comment>
<gene>
    <name evidence="1" type="primary">Ccdc141_1</name>
    <name evidence="1" type="ORF">TURVEL_R01971</name>
</gene>
<evidence type="ECO:0000313" key="2">
    <source>
        <dbReference type="Proteomes" id="UP000582182"/>
    </source>
</evidence>